<dbReference type="SMART" id="SM00382">
    <property type="entry name" value="AAA"/>
    <property type="match status" value="1"/>
</dbReference>
<organism evidence="5 6">
    <name type="scientific">Nocardioides vastitatis</name>
    <dbReference type="NCBI Taxonomy" id="2568655"/>
    <lineage>
        <taxon>Bacteria</taxon>
        <taxon>Bacillati</taxon>
        <taxon>Actinomycetota</taxon>
        <taxon>Actinomycetes</taxon>
        <taxon>Propionibacteriales</taxon>
        <taxon>Nocardioidaceae</taxon>
        <taxon>Nocardioides</taxon>
    </lineage>
</organism>
<protein>
    <submittedName>
        <fullName evidence="5">ABC transporter ATP-binding protein</fullName>
    </submittedName>
</protein>
<dbReference type="Pfam" id="PF12399">
    <property type="entry name" value="BCA_ABC_TP_C"/>
    <property type="match status" value="1"/>
</dbReference>
<evidence type="ECO:0000313" key="6">
    <source>
        <dbReference type="Proteomes" id="UP001596072"/>
    </source>
</evidence>
<dbReference type="CDD" id="cd03219">
    <property type="entry name" value="ABC_Mj1267_LivG_branched"/>
    <property type="match status" value="1"/>
</dbReference>
<dbReference type="PANTHER" id="PTHR45772:SF1">
    <property type="entry name" value="ABC TRANSPORTER ATP-BINDING PROTEIN"/>
    <property type="match status" value="1"/>
</dbReference>
<dbReference type="Proteomes" id="UP001596072">
    <property type="component" value="Unassembled WGS sequence"/>
</dbReference>
<dbReference type="InterPro" id="IPR051120">
    <property type="entry name" value="ABC_AA/LPS_Transport"/>
</dbReference>
<dbReference type="RefSeq" id="WP_136432918.1">
    <property type="nucleotide sequence ID" value="NZ_JBHSNS010000004.1"/>
</dbReference>
<keyword evidence="3 5" id="KW-0067">ATP-binding</keyword>
<dbReference type="InterPro" id="IPR003593">
    <property type="entry name" value="AAA+_ATPase"/>
</dbReference>
<feature type="domain" description="ABC transporter" evidence="4">
    <location>
        <begin position="10"/>
        <end position="259"/>
    </location>
</feature>
<dbReference type="InterPro" id="IPR003439">
    <property type="entry name" value="ABC_transporter-like_ATP-bd"/>
</dbReference>
<reference evidence="6" key="1">
    <citation type="journal article" date="2019" name="Int. J. Syst. Evol. Microbiol.">
        <title>The Global Catalogue of Microorganisms (GCM) 10K type strain sequencing project: providing services to taxonomists for standard genome sequencing and annotation.</title>
        <authorList>
            <consortium name="The Broad Institute Genomics Platform"/>
            <consortium name="The Broad Institute Genome Sequencing Center for Infectious Disease"/>
            <person name="Wu L."/>
            <person name="Ma J."/>
        </authorList>
    </citation>
    <scope>NUCLEOTIDE SEQUENCE [LARGE SCALE GENOMIC DNA]</scope>
    <source>
        <strain evidence="6">YIM 94188</strain>
    </source>
</reference>
<keyword evidence="2" id="KW-0547">Nucleotide-binding</keyword>
<accession>A0ABW0ZJ05</accession>
<dbReference type="SUPFAM" id="SSF52540">
    <property type="entry name" value="P-loop containing nucleoside triphosphate hydrolases"/>
    <property type="match status" value="1"/>
</dbReference>
<comment type="caution">
    <text evidence="5">The sequence shown here is derived from an EMBL/GenBank/DDBJ whole genome shotgun (WGS) entry which is preliminary data.</text>
</comment>
<proteinExistence type="predicted"/>
<dbReference type="Gene3D" id="3.40.50.300">
    <property type="entry name" value="P-loop containing nucleotide triphosphate hydrolases"/>
    <property type="match status" value="1"/>
</dbReference>
<dbReference type="InterPro" id="IPR032823">
    <property type="entry name" value="BCA_ABC_TP_C"/>
</dbReference>
<sequence length="279" mass="29473">MLKGSPDSGLSVSGVTVQFGGLRALEDVTLSVPPRSVVGLVGPNGAGKTTLFNVVSGFVRPSAGQLTWDGHPFHPKPRRLVRQGIARTLQDVGLFPHLTAVENVMLGRTTQRRAGYVSSLLGLPGSARDERESRRISTEGLDRLGVAQHAERQASALPYPVQKRVALARALVTRPRLLLLDEPAGGLGAEDFEPLAELVKSLPGDPDSPCSVLLVEHHMDFVMGVCDQVVVLDFGRLVAAGTPSEIQSDPAVAAAYLGIDPTDIEVDAGTAVTLTEEPA</sequence>
<evidence type="ECO:0000256" key="3">
    <source>
        <dbReference type="ARBA" id="ARBA00022840"/>
    </source>
</evidence>
<evidence type="ECO:0000259" key="4">
    <source>
        <dbReference type="PROSITE" id="PS50893"/>
    </source>
</evidence>
<gene>
    <name evidence="5" type="ORF">ACFPQB_10610</name>
</gene>
<dbReference type="InterPro" id="IPR027417">
    <property type="entry name" value="P-loop_NTPase"/>
</dbReference>
<keyword evidence="1" id="KW-0813">Transport</keyword>
<name>A0ABW0ZJ05_9ACTN</name>
<dbReference type="GO" id="GO:0005524">
    <property type="term" value="F:ATP binding"/>
    <property type="evidence" value="ECO:0007669"/>
    <property type="project" value="UniProtKB-KW"/>
</dbReference>
<dbReference type="EMBL" id="JBHSNS010000004">
    <property type="protein sequence ID" value="MFC5729369.1"/>
    <property type="molecule type" value="Genomic_DNA"/>
</dbReference>
<dbReference type="Pfam" id="PF00005">
    <property type="entry name" value="ABC_tran"/>
    <property type="match status" value="1"/>
</dbReference>
<keyword evidence="6" id="KW-1185">Reference proteome</keyword>
<evidence type="ECO:0000256" key="2">
    <source>
        <dbReference type="ARBA" id="ARBA00022741"/>
    </source>
</evidence>
<dbReference type="PANTHER" id="PTHR45772">
    <property type="entry name" value="CONSERVED COMPONENT OF ABC TRANSPORTER FOR NATURAL AMINO ACIDS-RELATED"/>
    <property type="match status" value="1"/>
</dbReference>
<evidence type="ECO:0000256" key="1">
    <source>
        <dbReference type="ARBA" id="ARBA00022448"/>
    </source>
</evidence>
<dbReference type="PROSITE" id="PS50893">
    <property type="entry name" value="ABC_TRANSPORTER_2"/>
    <property type="match status" value="1"/>
</dbReference>
<evidence type="ECO:0000313" key="5">
    <source>
        <dbReference type="EMBL" id="MFC5729369.1"/>
    </source>
</evidence>